<dbReference type="Proteomes" id="UP000002640">
    <property type="component" value="Unassembled WGS sequence"/>
</dbReference>
<dbReference type="GeneID" id="20653567"/>
<feature type="compositionally biased region" description="Basic residues" evidence="2">
    <location>
        <begin position="490"/>
        <end position="501"/>
    </location>
</feature>
<evidence type="ECO:0000256" key="1">
    <source>
        <dbReference type="PROSITE-ProRule" id="PRU00339"/>
    </source>
</evidence>
<dbReference type="PROSITE" id="PS50096">
    <property type="entry name" value="IQ"/>
    <property type="match status" value="1"/>
</dbReference>
<keyword evidence="1" id="KW-0802">TPR repeat</keyword>
<feature type="region of interest" description="Disordered" evidence="2">
    <location>
        <begin position="326"/>
        <end position="389"/>
    </location>
</feature>
<dbReference type="PROSITE" id="PS50005">
    <property type="entry name" value="TPR"/>
    <property type="match status" value="1"/>
</dbReference>
<feature type="compositionally biased region" description="Basic and acidic residues" evidence="2">
    <location>
        <begin position="678"/>
        <end position="689"/>
    </location>
</feature>
<dbReference type="Pfam" id="PF13181">
    <property type="entry name" value="TPR_8"/>
    <property type="match status" value="1"/>
</dbReference>
<dbReference type="EMBL" id="JH159151">
    <property type="protein sequence ID" value="EGZ26606.1"/>
    <property type="molecule type" value="Genomic_DNA"/>
</dbReference>
<feature type="compositionally biased region" description="Basic and acidic residues" evidence="2">
    <location>
        <begin position="420"/>
        <end position="440"/>
    </location>
</feature>
<keyword evidence="4" id="KW-1185">Reference proteome</keyword>
<dbReference type="InParanoid" id="G4YI19"/>
<feature type="compositionally biased region" description="Polar residues" evidence="2">
    <location>
        <begin position="513"/>
        <end position="524"/>
    </location>
</feature>
<dbReference type="SUPFAM" id="SSF48452">
    <property type="entry name" value="TPR-like"/>
    <property type="match status" value="1"/>
</dbReference>
<evidence type="ECO:0000313" key="3">
    <source>
        <dbReference type="EMBL" id="EGZ26606.1"/>
    </source>
</evidence>
<feature type="region of interest" description="Disordered" evidence="2">
    <location>
        <begin position="21"/>
        <end position="45"/>
    </location>
</feature>
<dbReference type="OMA" id="YAYMMSE"/>
<dbReference type="AlphaFoldDB" id="G4YI19"/>
<feature type="compositionally biased region" description="Basic and acidic residues" evidence="2">
    <location>
        <begin position="604"/>
        <end position="613"/>
    </location>
</feature>
<dbReference type="KEGG" id="psoj:PHYSODRAFT_467477"/>
<evidence type="ECO:0000313" key="4">
    <source>
        <dbReference type="Proteomes" id="UP000002640"/>
    </source>
</evidence>
<dbReference type="PROSITE" id="PS50293">
    <property type="entry name" value="TPR_REGION"/>
    <property type="match status" value="1"/>
</dbReference>
<reference evidence="3 4" key="1">
    <citation type="journal article" date="2006" name="Science">
        <title>Phytophthora genome sequences uncover evolutionary origins and mechanisms of pathogenesis.</title>
        <authorList>
            <person name="Tyler B.M."/>
            <person name="Tripathy S."/>
            <person name="Zhang X."/>
            <person name="Dehal P."/>
            <person name="Jiang R.H."/>
            <person name="Aerts A."/>
            <person name="Arredondo F.D."/>
            <person name="Baxter L."/>
            <person name="Bensasson D."/>
            <person name="Beynon J.L."/>
            <person name="Chapman J."/>
            <person name="Damasceno C.M."/>
            <person name="Dorrance A.E."/>
            <person name="Dou D."/>
            <person name="Dickerman A.W."/>
            <person name="Dubchak I.L."/>
            <person name="Garbelotto M."/>
            <person name="Gijzen M."/>
            <person name="Gordon S.G."/>
            <person name="Govers F."/>
            <person name="Grunwald N.J."/>
            <person name="Huang W."/>
            <person name="Ivors K.L."/>
            <person name="Jones R.W."/>
            <person name="Kamoun S."/>
            <person name="Krampis K."/>
            <person name="Lamour K.H."/>
            <person name="Lee M.K."/>
            <person name="McDonald W.H."/>
            <person name="Medina M."/>
            <person name="Meijer H.J."/>
            <person name="Nordberg E.K."/>
            <person name="Maclean D.J."/>
            <person name="Ospina-Giraldo M.D."/>
            <person name="Morris P.F."/>
            <person name="Phuntumart V."/>
            <person name="Putnam N.H."/>
            <person name="Rash S."/>
            <person name="Rose J.K."/>
            <person name="Sakihama Y."/>
            <person name="Salamov A.A."/>
            <person name="Savidor A."/>
            <person name="Scheuring C.F."/>
            <person name="Smith B.M."/>
            <person name="Sobral B.W."/>
            <person name="Terry A."/>
            <person name="Torto-Alalibo T.A."/>
            <person name="Win J."/>
            <person name="Xu Z."/>
            <person name="Zhang H."/>
            <person name="Grigoriev I.V."/>
            <person name="Rokhsar D.S."/>
            <person name="Boore J.L."/>
        </authorList>
    </citation>
    <scope>NUCLEOTIDE SEQUENCE [LARGE SCALE GENOMIC DNA]</scope>
    <source>
        <strain evidence="3 4">P6497</strain>
    </source>
</reference>
<evidence type="ECO:0000256" key="2">
    <source>
        <dbReference type="SAM" id="MobiDB-lite"/>
    </source>
</evidence>
<dbReference type="Gene3D" id="1.25.40.10">
    <property type="entry name" value="Tetratricopeptide repeat domain"/>
    <property type="match status" value="1"/>
</dbReference>
<accession>G4YI19</accession>
<feature type="compositionally biased region" description="Acidic residues" evidence="2">
    <location>
        <begin position="581"/>
        <end position="603"/>
    </location>
</feature>
<name>G4YI19_PHYSP</name>
<feature type="region of interest" description="Disordered" evidence="2">
    <location>
        <begin position="417"/>
        <end position="452"/>
    </location>
</feature>
<dbReference type="SMR" id="G4YI19"/>
<dbReference type="InterPro" id="IPR011990">
    <property type="entry name" value="TPR-like_helical_dom_sf"/>
</dbReference>
<protein>
    <submittedName>
        <fullName evidence="3">Uncharacterized protein</fullName>
    </submittedName>
</protein>
<feature type="region of interest" description="Disordered" evidence="2">
    <location>
        <begin position="645"/>
        <end position="770"/>
    </location>
</feature>
<feature type="region of interest" description="Disordered" evidence="2">
    <location>
        <begin position="470"/>
        <end position="618"/>
    </location>
</feature>
<dbReference type="STRING" id="1094619.G4YI19"/>
<proteinExistence type="predicted"/>
<dbReference type="InterPro" id="IPR019734">
    <property type="entry name" value="TPR_rpt"/>
</dbReference>
<sequence>MTVTVVQPVNNGRPNIRLTRRSSSAVERATLQPPPEEKKDGGDKSLRPRFLQERSATIVHIQPSVTDPSRVPRSKASAFLLGVLAKSKAAGPGALGGLGDSKRGVLEPLRSGVTNTVHYVPPQGVERGIPLRMAGRRNSRLFNRQLSIASAAADAGLPDGARKRRVSASQEHMTAVLRALQASKQQAPQQLDILHSILRFINTNDRDEDGKRPVLKEMVDVGFIPELSSILREFRFNTDVQVCAMSILATIADESPVYAYMMSEKNATVHGTHERLVVLASNLAHTIEDSKHSVNIPAYQADKAARLRRQSATYADMIVAAIGASKPKKSVASPSPSRCSTARRSCHSGILDTQEMRSRTTPSSAPLPEKSGSERELSRSVGKQRQSFALTVGPPKLSANYRLLFAQKLKKSEVQPLQKVENEKIQSVDRSDHQERRDRPASSPSRKSLPLDLTSRSLATAIYSGGSIFVEPSPLSKRLPRQGSFSAGGVRRKLCAPKRVQRANTEKLPPTQPLSMRSTETPENSVPLDVEPVGPEASLIADNPTTTARSVKDAELSDEDEDEGEEVPAEEEVEKGKKENDEEEDDEESYEDDFDTTGDDENEDKAMPSRNDNDTIASDGELFNMLHDISAQDLATTIQRHIRGTLAQQAYPRPASCDAKTQASEKKTPRATSNGKTAKRDSRIEEAKRKQIPLSARAHRQLQSQGSTRRDKYSRNESIPRTASRMRPATAMSSPLITPIKTKVPSARNSVRHPSLATDSQRLSPSRSLQSVGHSSLKLFSSNSLHDIGAGSTEVAKEPPDPEALKQIQTLYAEGLQHQKENHLGLAIECYEKALAIPGGQTFASIHVNIGSALMAKSKFSEALEFFQQAKRFQPNNVKAIYNYSLALLHLDRPQEAQRLVSLGGYGGGCP</sequence>
<feature type="compositionally biased region" description="Basic and acidic residues" evidence="2">
    <location>
        <begin position="35"/>
        <end position="45"/>
    </location>
</feature>
<feature type="repeat" description="TPR" evidence="1">
    <location>
        <begin position="844"/>
        <end position="877"/>
    </location>
</feature>
<dbReference type="SMART" id="SM00028">
    <property type="entry name" value="TPR"/>
    <property type="match status" value="2"/>
</dbReference>
<feature type="compositionally biased region" description="Acidic residues" evidence="2">
    <location>
        <begin position="556"/>
        <end position="573"/>
    </location>
</feature>
<gene>
    <name evidence="3" type="ORF">PHYSODRAFT_467477</name>
</gene>
<organism evidence="3 4">
    <name type="scientific">Phytophthora sojae (strain P6497)</name>
    <name type="common">Soybean stem and root rot agent</name>
    <name type="synonym">Phytophthora megasperma f. sp. glycines</name>
    <dbReference type="NCBI Taxonomy" id="1094619"/>
    <lineage>
        <taxon>Eukaryota</taxon>
        <taxon>Sar</taxon>
        <taxon>Stramenopiles</taxon>
        <taxon>Oomycota</taxon>
        <taxon>Peronosporomycetes</taxon>
        <taxon>Peronosporales</taxon>
        <taxon>Peronosporaceae</taxon>
        <taxon>Phytophthora</taxon>
    </lineage>
</organism>
<feature type="compositionally biased region" description="Low complexity" evidence="2">
    <location>
        <begin position="760"/>
        <end position="770"/>
    </location>
</feature>
<dbReference type="RefSeq" id="XP_009513881.1">
    <property type="nucleotide sequence ID" value="XM_009515586.1"/>
</dbReference>